<dbReference type="InterPro" id="IPR006690">
    <property type="entry name" value="OMPA-like_CS"/>
</dbReference>
<dbReference type="CDD" id="cd07185">
    <property type="entry name" value="OmpA_C-like"/>
    <property type="match status" value="1"/>
</dbReference>
<sequence>MNTIKKSVKSLLLVSMSCSLILGLSDCTSTSFLSRTKGKTVSPAKHGQSKSKDPANYAISASVVGGLPGTRIEQYMEQQTIQLRQQLGGIAQIERLGEGIKMTFQSAILYPEGSYVLSNDPQPFVKKLAQVLQDFKDTEILVAGHTDSQGSLKVNQALSEKRAEALADFLQAHGVPQLRIVTEGFGETTPKASNKTLDGRRQNQRVEVVVVANQRLKEEVRKAVESGSVVQN</sequence>
<dbReference type="EMBL" id="JACIBY010000011">
    <property type="protein sequence ID" value="MBB3840627.1"/>
    <property type="molecule type" value="Genomic_DNA"/>
</dbReference>
<evidence type="ECO:0000256" key="2">
    <source>
        <dbReference type="ARBA" id="ARBA00023136"/>
    </source>
</evidence>
<comment type="subcellular location">
    <subcellularLocation>
        <location evidence="1">Cell outer membrane</location>
    </subcellularLocation>
</comment>
<dbReference type="InterPro" id="IPR006665">
    <property type="entry name" value="OmpA-like"/>
</dbReference>
<dbReference type="PANTHER" id="PTHR30329">
    <property type="entry name" value="STATOR ELEMENT OF FLAGELLAR MOTOR COMPLEX"/>
    <property type="match status" value="1"/>
</dbReference>
<protein>
    <submittedName>
        <fullName evidence="7">Outer membrane protein OmpA-like peptidoglycan-associated protein</fullName>
    </submittedName>
</protein>
<evidence type="ECO:0000313" key="8">
    <source>
        <dbReference type="Proteomes" id="UP000541352"/>
    </source>
</evidence>
<dbReference type="InterPro" id="IPR036737">
    <property type="entry name" value="OmpA-like_sf"/>
</dbReference>
<dbReference type="Gene3D" id="3.30.1330.60">
    <property type="entry name" value="OmpA-like domain"/>
    <property type="match status" value="1"/>
</dbReference>
<evidence type="ECO:0000256" key="4">
    <source>
        <dbReference type="PROSITE-ProRule" id="PRU00473"/>
    </source>
</evidence>
<keyword evidence="5" id="KW-0732">Signal</keyword>
<dbReference type="Proteomes" id="UP000541352">
    <property type="component" value="Unassembled WGS sequence"/>
</dbReference>
<reference evidence="7 8" key="1">
    <citation type="submission" date="2020-08" db="EMBL/GenBank/DDBJ databases">
        <title>Genomic Encyclopedia of Type Strains, Phase IV (KMG-IV): sequencing the most valuable type-strain genomes for metagenomic binning, comparative biology and taxonomic classification.</title>
        <authorList>
            <person name="Goeker M."/>
        </authorList>
    </citation>
    <scope>NUCLEOTIDE SEQUENCE [LARGE SCALE GENOMIC DNA]</scope>
    <source>
        <strain evidence="7 8">DSM 17976</strain>
    </source>
</reference>
<dbReference type="SUPFAM" id="SSF103088">
    <property type="entry name" value="OmpA-like"/>
    <property type="match status" value="1"/>
</dbReference>
<dbReference type="RefSeq" id="WP_183977715.1">
    <property type="nucleotide sequence ID" value="NZ_JACIBY010000011.1"/>
</dbReference>
<evidence type="ECO:0000256" key="1">
    <source>
        <dbReference type="ARBA" id="ARBA00004442"/>
    </source>
</evidence>
<evidence type="ECO:0000313" key="7">
    <source>
        <dbReference type="EMBL" id="MBB3840627.1"/>
    </source>
</evidence>
<dbReference type="PROSITE" id="PS51123">
    <property type="entry name" value="OMPA_2"/>
    <property type="match status" value="1"/>
</dbReference>
<dbReference type="InterPro" id="IPR050330">
    <property type="entry name" value="Bact_OuterMem_StrucFunc"/>
</dbReference>
<evidence type="ECO:0000259" key="6">
    <source>
        <dbReference type="PROSITE" id="PS51123"/>
    </source>
</evidence>
<feature type="signal peptide" evidence="5">
    <location>
        <begin position="1"/>
        <end position="21"/>
    </location>
</feature>
<comment type="caution">
    <text evidence="7">The sequence shown here is derived from an EMBL/GenBank/DDBJ whole genome shotgun (WGS) entry which is preliminary data.</text>
</comment>
<feature type="chain" id="PRO_5031114182" evidence="5">
    <location>
        <begin position="22"/>
        <end position="232"/>
    </location>
</feature>
<dbReference type="InterPro" id="IPR006664">
    <property type="entry name" value="OMP_bac"/>
</dbReference>
<dbReference type="AlphaFoldDB" id="A0A7W5ZSA0"/>
<accession>A0A7W5ZSA0</accession>
<feature type="domain" description="OmpA-like" evidence="6">
    <location>
        <begin position="102"/>
        <end position="214"/>
    </location>
</feature>
<proteinExistence type="predicted"/>
<evidence type="ECO:0000256" key="3">
    <source>
        <dbReference type="ARBA" id="ARBA00023237"/>
    </source>
</evidence>
<name>A0A7W5ZSA0_9BACT</name>
<keyword evidence="2 4" id="KW-0472">Membrane</keyword>
<dbReference type="PANTHER" id="PTHR30329:SF21">
    <property type="entry name" value="LIPOPROTEIN YIAD-RELATED"/>
    <property type="match status" value="1"/>
</dbReference>
<dbReference type="PROSITE" id="PS01068">
    <property type="entry name" value="OMPA_1"/>
    <property type="match status" value="1"/>
</dbReference>
<keyword evidence="3" id="KW-0998">Cell outer membrane</keyword>
<dbReference type="Pfam" id="PF00691">
    <property type="entry name" value="OmpA"/>
    <property type="match status" value="1"/>
</dbReference>
<dbReference type="GO" id="GO:0009279">
    <property type="term" value="C:cell outer membrane"/>
    <property type="evidence" value="ECO:0007669"/>
    <property type="project" value="UniProtKB-SubCell"/>
</dbReference>
<gene>
    <name evidence="7" type="ORF">FHS57_004647</name>
</gene>
<organism evidence="7 8">
    <name type="scientific">Runella defluvii</name>
    <dbReference type="NCBI Taxonomy" id="370973"/>
    <lineage>
        <taxon>Bacteria</taxon>
        <taxon>Pseudomonadati</taxon>
        <taxon>Bacteroidota</taxon>
        <taxon>Cytophagia</taxon>
        <taxon>Cytophagales</taxon>
        <taxon>Spirosomataceae</taxon>
        <taxon>Runella</taxon>
    </lineage>
</organism>
<keyword evidence="8" id="KW-1185">Reference proteome</keyword>
<evidence type="ECO:0000256" key="5">
    <source>
        <dbReference type="SAM" id="SignalP"/>
    </source>
</evidence>
<dbReference type="PRINTS" id="PR01021">
    <property type="entry name" value="OMPADOMAIN"/>
</dbReference>